<feature type="compositionally biased region" description="Basic and acidic residues" evidence="1">
    <location>
        <begin position="105"/>
        <end position="117"/>
    </location>
</feature>
<name>A0A9W7C3U7_9STRA</name>
<reference evidence="3" key="1">
    <citation type="journal article" date="2023" name="Commun. Biol.">
        <title>Genome analysis of Parmales, the sister group of diatoms, reveals the evolutionary specialization of diatoms from phago-mixotrophs to photoautotrophs.</title>
        <authorList>
            <person name="Ban H."/>
            <person name="Sato S."/>
            <person name="Yoshikawa S."/>
            <person name="Yamada K."/>
            <person name="Nakamura Y."/>
            <person name="Ichinomiya M."/>
            <person name="Sato N."/>
            <person name="Blanc-Mathieu R."/>
            <person name="Endo H."/>
            <person name="Kuwata A."/>
            <person name="Ogata H."/>
        </authorList>
    </citation>
    <scope>NUCLEOTIDE SEQUENCE [LARGE SCALE GENOMIC DNA]</scope>
    <source>
        <strain evidence="3">NIES 3700</strain>
    </source>
</reference>
<evidence type="ECO:0000313" key="3">
    <source>
        <dbReference type="Proteomes" id="UP001165122"/>
    </source>
</evidence>
<dbReference type="EMBL" id="BRXW01000011">
    <property type="protein sequence ID" value="GMH99511.1"/>
    <property type="molecule type" value="Genomic_DNA"/>
</dbReference>
<sequence>MSSISTSPPAPPSRSKSPSSSPRFLILSTHESLYTSCALTIHFSPCGTLYRLPSTVCGTDTGPVRCDSRISLTAHAPNWLIERMAEAVVMRNEHLPQHLLADSLVKEESESGGEERTSATTSATTSASTSAILKAMECIYLPPAASSLGKYMYGGDEEDDESPYGFDKSSTPPSTLRWRSTPSPILSSSIKHHLQTNQPTTPTPWLTISNSSITLLSLCKSVKISIPFSSPYYFVSTSFKVPHLLDPLSALPGGEEVLVESFVQSCRFDKGSGGWGGDVDRVEEVLKSLETKTQSYAQATSTSKSIPTELLDSPTTYFASSYPQLTCFSNTFRSNFDQTFSPLNNSEIKATGFNGVTRTERVVIYKETYAGEGDESLIMTYEAESLHVKGIHEKWGEGVDECTRFRLEGNFIDVETGPGRGCFDVTFLTVLNPRVKYLIEQSLKFRTHLQNVESPSSSKSSPKSISISSSLKSELSKNGIGPTPNKTLYEPINQVNDAGKFTLLTDYTVTCLFKDRTMMTLSSGEEKCTVIDSKGVVDEMILNMVDMGGPTGASFGSVKKWGRYLKLAREFKRWALSSKVERVERAEMMRQKEMVLSHAQRNTERQRVLNNIAAGKVEPERTLFENEVGASGPVQDKINAGMLARMKLAEIERFRLSLKAV</sequence>
<gene>
    <name evidence="2" type="ORF">TrLO_g5875</name>
</gene>
<dbReference type="OrthoDB" id="10389393at2759"/>
<feature type="compositionally biased region" description="Polar residues" evidence="1">
    <location>
        <begin position="168"/>
        <end position="179"/>
    </location>
</feature>
<dbReference type="Proteomes" id="UP001165122">
    <property type="component" value="Unassembled WGS sequence"/>
</dbReference>
<proteinExistence type="predicted"/>
<accession>A0A9W7C3U7</accession>
<protein>
    <submittedName>
        <fullName evidence="2">Uncharacterized protein</fullName>
    </submittedName>
</protein>
<evidence type="ECO:0000256" key="1">
    <source>
        <dbReference type="SAM" id="MobiDB-lite"/>
    </source>
</evidence>
<feature type="region of interest" description="Disordered" evidence="1">
    <location>
        <begin position="1"/>
        <end position="22"/>
    </location>
</feature>
<comment type="caution">
    <text evidence="2">The sequence shown here is derived from an EMBL/GenBank/DDBJ whole genome shotgun (WGS) entry which is preliminary data.</text>
</comment>
<evidence type="ECO:0000313" key="2">
    <source>
        <dbReference type="EMBL" id="GMH99511.1"/>
    </source>
</evidence>
<feature type="region of interest" description="Disordered" evidence="1">
    <location>
        <begin position="159"/>
        <end position="179"/>
    </location>
</feature>
<feature type="region of interest" description="Disordered" evidence="1">
    <location>
        <begin position="105"/>
        <end position="126"/>
    </location>
</feature>
<dbReference type="AlphaFoldDB" id="A0A9W7C3U7"/>
<keyword evidence="3" id="KW-1185">Reference proteome</keyword>
<organism evidence="2 3">
    <name type="scientific">Triparma laevis f. longispina</name>
    <dbReference type="NCBI Taxonomy" id="1714387"/>
    <lineage>
        <taxon>Eukaryota</taxon>
        <taxon>Sar</taxon>
        <taxon>Stramenopiles</taxon>
        <taxon>Ochrophyta</taxon>
        <taxon>Bolidophyceae</taxon>
        <taxon>Parmales</taxon>
        <taxon>Triparmaceae</taxon>
        <taxon>Triparma</taxon>
    </lineage>
</organism>